<feature type="signal peptide" evidence="9">
    <location>
        <begin position="1"/>
        <end position="19"/>
    </location>
</feature>
<dbReference type="OrthoDB" id="407298at2759"/>
<evidence type="ECO:0000256" key="2">
    <source>
        <dbReference type="ARBA" id="ARBA00022559"/>
    </source>
</evidence>
<dbReference type="EMBL" id="ADBL01001273">
    <property type="status" value="NOT_ANNOTATED_CDS"/>
    <property type="molecule type" value="Genomic_DNA"/>
</dbReference>
<evidence type="ECO:0000256" key="7">
    <source>
        <dbReference type="ARBA" id="ARBA00025795"/>
    </source>
</evidence>
<evidence type="ECO:0000256" key="4">
    <source>
        <dbReference type="ARBA" id="ARBA00022723"/>
    </source>
</evidence>
<comment type="cofactor">
    <cofactor evidence="1">
        <name>heme b</name>
        <dbReference type="ChEBI" id="CHEBI:60344"/>
    </cofactor>
</comment>
<proteinExistence type="inferred from homology"/>
<evidence type="ECO:0000256" key="5">
    <source>
        <dbReference type="ARBA" id="ARBA00023002"/>
    </source>
</evidence>
<keyword evidence="5" id="KW-0560">Oxidoreductase</keyword>
<dbReference type="OMA" id="AFANPIF"/>
<dbReference type="InterPro" id="IPR036851">
    <property type="entry name" value="Chloroperoxidase-like_sf"/>
</dbReference>
<protein>
    <recommendedName>
        <fullName evidence="10">Heme haloperoxidase family profile domain-containing protein</fullName>
    </recommendedName>
</protein>
<dbReference type="STRING" id="644358.A0A0C4DZ71"/>
<keyword evidence="13" id="KW-1185">Reference proteome</keyword>
<reference evidence="12" key="5">
    <citation type="submission" date="2015-06" db="UniProtKB">
        <authorList>
            <consortium name="EnsemblFungi"/>
        </authorList>
    </citation>
    <scope>IDENTIFICATION</scope>
    <source>
        <strain evidence="12">ATCC 64411</strain>
    </source>
</reference>
<feature type="domain" description="Heme haloperoxidase family profile" evidence="10">
    <location>
        <begin position="30"/>
        <end position="241"/>
    </location>
</feature>
<dbReference type="EnsemblFungi" id="MAPG_05360T0">
    <property type="protein sequence ID" value="MAPG_05360T0"/>
    <property type="gene ID" value="MAPG_05360"/>
</dbReference>
<dbReference type="InterPro" id="IPR000028">
    <property type="entry name" value="Chloroperoxidase"/>
</dbReference>
<dbReference type="Gene3D" id="1.10.489.10">
    <property type="entry name" value="Chloroperoxidase-like"/>
    <property type="match status" value="1"/>
</dbReference>
<dbReference type="SUPFAM" id="SSF47571">
    <property type="entry name" value="Cloroperoxidase"/>
    <property type="match status" value="1"/>
</dbReference>
<feature type="compositionally biased region" description="Polar residues" evidence="8">
    <location>
        <begin position="82"/>
        <end position="104"/>
    </location>
</feature>
<dbReference type="PANTHER" id="PTHR33577:SF19">
    <property type="entry name" value="HEME HALOPEROXIDASE FAMILY PROFILE DOMAIN-CONTAINING PROTEIN-RELATED"/>
    <property type="match status" value="1"/>
</dbReference>
<keyword evidence="3" id="KW-0349">Heme</keyword>
<comment type="similarity">
    <text evidence="7">Belongs to the chloroperoxidase family.</text>
</comment>
<dbReference type="AlphaFoldDB" id="A0A0C4DZ71"/>
<feature type="chain" id="PRO_5009385637" description="Heme haloperoxidase family profile domain-containing protein" evidence="9">
    <location>
        <begin position="20"/>
        <end position="259"/>
    </location>
</feature>
<evidence type="ECO:0000313" key="13">
    <source>
        <dbReference type="Proteomes" id="UP000011715"/>
    </source>
</evidence>
<keyword evidence="9" id="KW-0732">Signal</keyword>
<keyword evidence="2" id="KW-0575">Peroxidase</keyword>
<evidence type="ECO:0000256" key="9">
    <source>
        <dbReference type="SAM" id="SignalP"/>
    </source>
</evidence>
<evidence type="ECO:0000313" key="11">
    <source>
        <dbReference type="EMBL" id="KLU86346.1"/>
    </source>
</evidence>
<evidence type="ECO:0000256" key="1">
    <source>
        <dbReference type="ARBA" id="ARBA00001970"/>
    </source>
</evidence>
<keyword evidence="6" id="KW-0408">Iron</keyword>
<dbReference type="GO" id="GO:0046872">
    <property type="term" value="F:metal ion binding"/>
    <property type="evidence" value="ECO:0007669"/>
    <property type="project" value="UniProtKB-KW"/>
</dbReference>
<evidence type="ECO:0000256" key="6">
    <source>
        <dbReference type="ARBA" id="ARBA00023004"/>
    </source>
</evidence>
<dbReference type="eggNOG" id="ENOG502R9CC">
    <property type="taxonomic scope" value="Eukaryota"/>
</dbReference>
<reference evidence="11" key="2">
    <citation type="submission" date="2010-05" db="EMBL/GenBank/DDBJ databases">
        <title>The Genome Sequence of Magnaporthe poae strain ATCC 64411.</title>
        <authorList>
            <consortium name="The Broad Institute Genome Sequencing Platform"/>
            <consortium name="Broad Institute Genome Sequencing Center for Infectious Disease"/>
            <person name="Ma L.-J."/>
            <person name="Dead R."/>
            <person name="Young S."/>
            <person name="Zeng Q."/>
            <person name="Koehrsen M."/>
            <person name="Alvarado L."/>
            <person name="Berlin A."/>
            <person name="Chapman S.B."/>
            <person name="Chen Z."/>
            <person name="Freedman E."/>
            <person name="Gellesch M."/>
            <person name="Goldberg J."/>
            <person name="Griggs A."/>
            <person name="Gujja S."/>
            <person name="Heilman E.R."/>
            <person name="Heiman D."/>
            <person name="Hepburn T."/>
            <person name="Howarth C."/>
            <person name="Jen D."/>
            <person name="Larson L."/>
            <person name="Mehta T."/>
            <person name="Neiman D."/>
            <person name="Pearson M."/>
            <person name="Roberts A."/>
            <person name="Saif S."/>
            <person name="Shea T."/>
            <person name="Shenoy N."/>
            <person name="Sisk P."/>
            <person name="Stolte C."/>
            <person name="Sykes S."/>
            <person name="Walk T."/>
            <person name="White J."/>
            <person name="Yandava C."/>
            <person name="Haas B."/>
            <person name="Nusbaum C."/>
            <person name="Birren B."/>
        </authorList>
    </citation>
    <scope>NUCLEOTIDE SEQUENCE</scope>
    <source>
        <strain evidence="11">ATCC 64411</strain>
    </source>
</reference>
<evidence type="ECO:0000256" key="8">
    <source>
        <dbReference type="SAM" id="MobiDB-lite"/>
    </source>
</evidence>
<dbReference type="VEuPathDB" id="FungiDB:MAPG_05360"/>
<reference evidence="12" key="4">
    <citation type="journal article" date="2015" name="G3 (Bethesda)">
        <title>Genome sequences of three phytopathogenic species of the Magnaporthaceae family of fungi.</title>
        <authorList>
            <person name="Okagaki L.H."/>
            <person name="Nunes C.C."/>
            <person name="Sailsbery J."/>
            <person name="Clay B."/>
            <person name="Brown D."/>
            <person name="John T."/>
            <person name="Oh Y."/>
            <person name="Young N."/>
            <person name="Fitzgerald M."/>
            <person name="Haas B.J."/>
            <person name="Zeng Q."/>
            <person name="Young S."/>
            <person name="Adiconis X."/>
            <person name="Fan L."/>
            <person name="Levin J.Z."/>
            <person name="Mitchell T.K."/>
            <person name="Okubara P.A."/>
            <person name="Farman M.L."/>
            <person name="Kohn L.M."/>
            <person name="Birren B."/>
            <person name="Ma L.-J."/>
            <person name="Dean R.A."/>
        </authorList>
    </citation>
    <scope>NUCLEOTIDE SEQUENCE</scope>
    <source>
        <strain evidence="12">ATCC 64411 / 73-15</strain>
    </source>
</reference>
<reference evidence="11" key="3">
    <citation type="submission" date="2011-03" db="EMBL/GenBank/DDBJ databases">
        <title>Annotation of Magnaporthe poae ATCC 64411.</title>
        <authorList>
            <person name="Ma L.-J."/>
            <person name="Dead R."/>
            <person name="Young S.K."/>
            <person name="Zeng Q."/>
            <person name="Gargeya S."/>
            <person name="Fitzgerald M."/>
            <person name="Haas B."/>
            <person name="Abouelleil A."/>
            <person name="Alvarado L."/>
            <person name="Arachchi H.M."/>
            <person name="Berlin A."/>
            <person name="Brown A."/>
            <person name="Chapman S.B."/>
            <person name="Chen Z."/>
            <person name="Dunbar C."/>
            <person name="Freedman E."/>
            <person name="Gearin G."/>
            <person name="Gellesch M."/>
            <person name="Goldberg J."/>
            <person name="Griggs A."/>
            <person name="Gujja S."/>
            <person name="Heiman D."/>
            <person name="Howarth C."/>
            <person name="Larson L."/>
            <person name="Lui A."/>
            <person name="MacDonald P.J.P."/>
            <person name="Mehta T."/>
            <person name="Montmayeur A."/>
            <person name="Murphy C."/>
            <person name="Neiman D."/>
            <person name="Pearson M."/>
            <person name="Priest M."/>
            <person name="Roberts A."/>
            <person name="Saif S."/>
            <person name="Shea T."/>
            <person name="Shenoy N."/>
            <person name="Sisk P."/>
            <person name="Stolte C."/>
            <person name="Sykes S."/>
            <person name="Yandava C."/>
            <person name="Wortman J."/>
            <person name="Nusbaum C."/>
            <person name="Birren B."/>
        </authorList>
    </citation>
    <scope>NUCLEOTIDE SEQUENCE</scope>
    <source>
        <strain evidence="11">ATCC 64411</strain>
    </source>
</reference>
<gene>
    <name evidence="11" type="ORF">MAPG_05360</name>
</gene>
<organism evidence="12 13">
    <name type="scientific">Magnaporthiopsis poae (strain ATCC 64411 / 73-15)</name>
    <name type="common">Kentucky bluegrass fungus</name>
    <name type="synonym">Magnaporthe poae</name>
    <dbReference type="NCBI Taxonomy" id="644358"/>
    <lineage>
        <taxon>Eukaryota</taxon>
        <taxon>Fungi</taxon>
        <taxon>Dikarya</taxon>
        <taxon>Ascomycota</taxon>
        <taxon>Pezizomycotina</taxon>
        <taxon>Sordariomycetes</taxon>
        <taxon>Sordariomycetidae</taxon>
        <taxon>Magnaporthales</taxon>
        <taxon>Magnaporthaceae</taxon>
        <taxon>Magnaporthiopsis</taxon>
    </lineage>
</organism>
<dbReference type="GO" id="GO:0004601">
    <property type="term" value="F:peroxidase activity"/>
    <property type="evidence" value="ECO:0007669"/>
    <property type="project" value="UniProtKB-KW"/>
</dbReference>
<keyword evidence="4" id="KW-0479">Metal-binding</keyword>
<dbReference type="PANTHER" id="PTHR33577">
    <property type="entry name" value="STERIGMATOCYSTIN BIOSYNTHESIS PEROXIDASE STCC-RELATED"/>
    <property type="match status" value="1"/>
</dbReference>
<accession>A0A0C4DZ71</accession>
<feature type="region of interest" description="Disordered" evidence="8">
    <location>
        <begin position="82"/>
        <end position="108"/>
    </location>
</feature>
<dbReference type="Pfam" id="PF01328">
    <property type="entry name" value="Peroxidase_2"/>
    <property type="match status" value="1"/>
</dbReference>
<evidence type="ECO:0000256" key="3">
    <source>
        <dbReference type="ARBA" id="ARBA00022617"/>
    </source>
</evidence>
<evidence type="ECO:0000313" key="12">
    <source>
        <dbReference type="EnsemblFungi" id="MAPG_05360T0"/>
    </source>
</evidence>
<name>A0A0C4DZ71_MAGP6</name>
<reference evidence="13" key="1">
    <citation type="submission" date="2010-05" db="EMBL/GenBank/DDBJ databases">
        <title>The genome sequence of Magnaporthe poae strain ATCC 64411.</title>
        <authorList>
            <person name="Ma L.-J."/>
            <person name="Dead R."/>
            <person name="Young S."/>
            <person name="Zeng Q."/>
            <person name="Koehrsen M."/>
            <person name="Alvarado L."/>
            <person name="Berlin A."/>
            <person name="Chapman S.B."/>
            <person name="Chen Z."/>
            <person name="Freedman E."/>
            <person name="Gellesch M."/>
            <person name="Goldberg J."/>
            <person name="Griggs A."/>
            <person name="Gujja S."/>
            <person name="Heilman E.R."/>
            <person name="Heiman D."/>
            <person name="Hepburn T."/>
            <person name="Howarth C."/>
            <person name="Jen D."/>
            <person name="Larson L."/>
            <person name="Mehta T."/>
            <person name="Neiman D."/>
            <person name="Pearson M."/>
            <person name="Roberts A."/>
            <person name="Saif S."/>
            <person name="Shea T."/>
            <person name="Shenoy N."/>
            <person name="Sisk P."/>
            <person name="Stolte C."/>
            <person name="Sykes S."/>
            <person name="Walk T."/>
            <person name="White J."/>
            <person name="Yandava C."/>
            <person name="Haas B."/>
            <person name="Nusbaum C."/>
            <person name="Birren B."/>
        </authorList>
    </citation>
    <scope>NUCLEOTIDE SEQUENCE [LARGE SCALE GENOMIC DNA]</scope>
    <source>
        <strain evidence="13">ATCC 64411 / 73-15</strain>
    </source>
</reference>
<dbReference type="PROSITE" id="PS51405">
    <property type="entry name" value="HEME_HALOPEROXIDASE"/>
    <property type="match status" value="1"/>
</dbReference>
<evidence type="ECO:0000259" key="10">
    <source>
        <dbReference type="PROSITE" id="PS51405"/>
    </source>
</evidence>
<dbReference type="Proteomes" id="UP000011715">
    <property type="component" value="Unassembled WGS sequence"/>
</dbReference>
<sequence length="259" mass="28135">MKATVWWFALGLLASVCGAQQKPICAAEFEVFPFANPKPTDRRSSCPILNALANHGFLPRDGLNISREQLLDGLQRGLGLNTTGPLQNTTDKGLSMSSTGNPNTVHLDDIDKHGVIERDASLSRQDIGVGDPKPFNPTIWNSTLAWLPDDVVSVNQLSRAMAQRIVAANASNPKFNLTKAQEGVAVNAWGLTLLMFGNGAENNATKQHIRVLFEEERLPFAEGWRQPNPLVQASQSAEINKKIAAAMPQQRQGCPMGMA</sequence>
<dbReference type="EMBL" id="GL876969">
    <property type="protein sequence ID" value="KLU86346.1"/>
    <property type="molecule type" value="Genomic_DNA"/>
</dbReference>